<dbReference type="RefSeq" id="WP_189891917.1">
    <property type="nucleotide sequence ID" value="NZ_BMVN01000030.1"/>
</dbReference>
<name>A0ABQ3CZV5_9ACTN</name>
<accession>A0ABQ3CZV5</accession>
<sequence>MTPDSSWSDSSLRDVRPYTLTGGRTSSPHPLDLTTCLLARPSARSLSGLSPESESLLVHCSGTMRSIAEIAGLLQQPAQIVKVLVGDLLDCDALELANPVSSARGIVDTELLEALLEGLQRL</sequence>
<proteinExistence type="predicted"/>
<evidence type="ECO:0000313" key="2">
    <source>
        <dbReference type="Proteomes" id="UP000653644"/>
    </source>
</evidence>
<dbReference type="PANTHER" id="PTHR36221">
    <property type="entry name" value="DUF742 DOMAIN-CONTAINING PROTEIN"/>
    <property type="match status" value="1"/>
</dbReference>
<reference evidence="2" key="1">
    <citation type="journal article" date="2019" name="Int. J. Syst. Evol. Microbiol.">
        <title>The Global Catalogue of Microorganisms (GCM) 10K type strain sequencing project: providing services to taxonomists for standard genome sequencing and annotation.</title>
        <authorList>
            <consortium name="The Broad Institute Genomics Platform"/>
            <consortium name="The Broad Institute Genome Sequencing Center for Infectious Disease"/>
            <person name="Wu L."/>
            <person name="Ma J."/>
        </authorList>
    </citation>
    <scope>NUCLEOTIDE SEQUENCE [LARGE SCALE GENOMIC DNA]</scope>
    <source>
        <strain evidence="2">JCM 4733</strain>
    </source>
</reference>
<evidence type="ECO:0000313" key="1">
    <source>
        <dbReference type="EMBL" id="GHA51722.1"/>
    </source>
</evidence>
<protein>
    <recommendedName>
        <fullName evidence="3">Multi-component regulatory system-3</fullName>
    </recommendedName>
</protein>
<dbReference type="InterPro" id="IPR007995">
    <property type="entry name" value="DUF742"/>
</dbReference>
<dbReference type="EMBL" id="BMVN01000030">
    <property type="protein sequence ID" value="GHA51722.1"/>
    <property type="molecule type" value="Genomic_DNA"/>
</dbReference>
<comment type="caution">
    <text evidence="1">The sequence shown here is derived from an EMBL/GenBank/DDBJ whole genome shotgun (WGS) entry which is preliminary data.</text>
</comment>
<dbReference type="Proteomes" id="UP000653644">
    <property type="component" value="Unassembled WGS sequence"/>
</dbReference>
<organism evidence="1 2">
    <name type="scientific">Streptomyces canarius</name>
    <dbReference type="NCBI Taxonomy" id="285453"/>
    <lineage>
        <taxon>Bacteria</taxon>
        <taxon>Bacillati</taxon>
        <taxon>Actinomycetota</taxon>
        <taxon>Actinomycetes</taxon>
        <taxon>Kitasatosporales</taxon>
        <taxon>Streptomycetaceae</taxon>
        <taxon>Streptomyces</taxon>
    </lineage>
</organism>
<keyword evidence="2" id="KW-1185">Reference proteome</keyword>
<dbReference type="Pfam" id="PF05331">
    <property type="entry name" value="DUF742"/>
    <property type="match status" value="1"/>
</dbReference>
<evidence type="ECO:0008006" key="3">
    <source>
        <dbReference type="Google" id="ProtNLM"/>
    </source>
</evidence>
<dbReference type="PANTHER" id="PTHR36221:SF1">
    <property type="entry name" value="DUF742 DOMAIN-CONTAINING PROTEIN"/>
    <property type="match status" value="1"/>
</dbReference>
<gene>
    <name evidence="1" type="ORF">GCM10010345_65370</name>
</gene>